<proteinExistence type="predicted"/>
<keyword evidence="3" id="KW-1185">Reference proteome</keyword>
<dbReference type="EMBL" id="RHFK02000017">
    <property type="protein sequence ID" value="TWW62535.1"/>
    <property type="molecule type" value="Genomic_DNA"/>
</dbReference>
<feature type="region of interest" description="Disordered" evidence="1">
    <location>
        <begin position="106"/>
        <end position="134"/>
    </location>
</feature>
<comment type="caution">
    <text evidence="2">The sequence shown here is derived from an EMBL/GenBank/DDBJ whole genome shotgun (WGS) entry which is preliminary data.</text>
</comment>
<feature type="compositionally biased region" description="Basic and acidic residues" evidence="1">
    <location>
        <begin position="180"/>
        <end position="197"/>
    </location>
</feature>
<sequence length="332" mass="37317">MTGILAHNSIPAHRKGERRRKLPGFLFGAQTLGPVWLRLAPQGGAAARCRQVMDVKGAQGEEKCCFCSVKPRKADQYGPYVPGSDGKRADREETVAETEEKKQMEAMEKRGLQQSWETQVGKPRSKIQKKTPSFPLLSPEGWSLRGELSGPAQAHCEVFLFLRPVDPLWDVVKVQEERGAAREGRRLHRERVFHPEESGEEREDQSRTGDVSVKEDRGGEESAGRTLSGLRTARRKSEKKQQTWSRRSVWMMGCCLLLYYRKKRKQASGEAESLSLCSLDINVRTRLSLQLLRVESNTALAWSTPVGPESLCDLLTFQMSHGVVGQDRTGRS</sequence>
<accession>A0A5C6N633</accession>
<gene>
    <name evidence="2" type="ORF">D4764_04G0011820</name>
</gene>
<dbReference type="AlphaFoldDB" id="A0A5C6N633"/>
<protein>
    <submittedName>
        <fullName evidence="2">Uncharacterized protein</fullName>
    </submittedName>
</protein>
<reference evidence="2 3" key="1">
    <citation type="submission" date="2019-04" db="EMBL/GenBank/DDBJ databases">
        <title>Chromosome genome assembly for Takifugu flavidus.</title>
        <authorList>
            <person name="Xiao S."/>
        </authorList>
    </citation>
    <scope>NUCLEOTIDE SEQUENCE [LARGE SCALE GENOMIC DNA]</scope>
    <source>
        <strain evidence="2">HTHZ2018</strain>
        <tissue evidence="2">Muscle</tissue>
    </source>
</reference>
<evidence type="ECO:0000313" key="3">
    <source>
        <dbReference type="Proteomes" id="UP000324091"/>
    </source>
</evidence>
<dbReference type="Proteomes" id="UP000324091">
    <property type="component" value="Chromosome 4"/>
</dbReference>
<evidence type="ECO:0000256" key="1">
    <source>
        <dbReference type="SAM" id="MobiDB-lite"/>
    </source>
</evidence>
<feature type="region of interest" description="Disordered" evidence="1">
    <location>
        <begin position="180"/>
        <end position="240"/>
    </location>
</feature>
<feature type="compositionally biased region" description="Basic and acidic residues" evidence="1">
    <location>
        <begin position="204"/>
        <end position="223"/>
    </location>
</feature>
<organism evidence="2 3">
    <name type="scientific">Takifugu flavidus</name>
    <name type="common">sansaifugu</name>
    <dbReference type="NCBI Taxonomy" id="433684"/>
    <lineage>
        <taxon>Eukaryota</taxon>
        <taxon>Metazoa</taxon>
        <taxon>Chordata</taxon>
        <taxon>Craniata</taxon>
        <taxon>Vertebrata</taxon>
        <taxon>Euteleostomi</taxon>
        <taxon>Actinopterygii</taxon>
        <taxon>Neopterygii</taxon>
        <taxon>Teleostei</taxon>
        <taxon>Neoteleostei</taxon>
        <taxon>Acanthomorphata</taxon>
        <taxon>Eupercaria</taxon>
        <taxon>Tetraodontiformes</taxon>
        <taxon>Tetradontoidea</taxon>
        <taxon>Tetraodontidae</taxon>
        <taxon>Takifugu</taxon>
    </lineage>
</organism>
<name>A0A5C6N633_9TELE</name>
<evidence type="ECO:0000313" key="2">
    <source>
        <dbReference type="EMBL" id="TWW62535.1"/>
    </source>
</evidence>